<evidence type="ECO:0000313" key="1">
    <source>
        <dbReference type="EMBL" id="GAI25681.1"/>
    </source>
</evidence>
<feature type="non-terminal residue" evidence="1">
    <location>
        <position position="43"/>
    </location>
</feature>
<dbReference type="EMBL" id="BARV01017647">
    <property type="protein sequence ID" value="GAI25681.1"/>
    <property type="molecule type" value="Genomic_DNA"/>
</dbReference>
<dbReference type="AlphaFoldDB" id="X1N614"/>
<gene>
    <name evidence="1" type="ORF">S06H3_30020</name>
</gene>
<accession>X1N614</accession>
<sequence length="43" mass="4625">MNGGNEMDRPALSVQDLTKTFGGVMAVDKCSLDLKEGEGRILQ</sequence>
<evidence type="ECO:0008006" key="2">
    <source>
        <dbReference type="Google" id="ProtNLM"/>
    </source>
</evidence>
<comment type="caution">
    <text evidence="1">The sequence shown here is derived from an EMBL/GenBank/DDBJ whole genome shotgun (WGS) entry which is preliminary data.</text>
</comment>
<protein>
    <recommendedName>
        <fullName evidence="2">ABC transporter ATP-binding protein</fullName>
    </recommendedName>
</protein>
<reference evidence="1" key="1">
    <citation type="journal article" date="2014" name="Front. Microbiol.">
        <title>High frequency of phylogenetically diverse reductive dehalogenase-homologous genes in deep subseafloor sedimentary metagenomes.</title>
        <authorList>
            <person name="Kawai M."/>
            <person name="Futagami T."/>
            <person name="Toyoda A."/>
            <person name="Takaki Y."/>
            <person name="Nishi S."/>
            <person name="Hori S."/>
            <person name="Arai W."/>
            <person name="Tsubouchi T."/>
            <person name="Morono Y."/>
            <person name="Uchiyama I."/>
            <person name="Ito T."/>
            <person name="Fujiyama A."/>
            <person name="Inagaki F."/>
            <person name="Takami H."/>
        </authorList>
    </citation>
    <scope>NUCLEOTIDE SEQUENCE</scope>
    <source>
        <strain evidence="1">Expedition CK06-06</strain>
    </source>
</reference>
<organism evidence="1">
    <name type="scientific">marine sediment metagenome</name>
    <dbReference type="NCBI Taxonomy" id="412755"/>
    <lineage>
        <taxon>unclassified sequences</taxon>
        <taxon>metagenomes</taxon>
        <taxon>ecological metagenomes</taxon>
    </lineage>
</organism>
<name>X1N614_9ZZZZ</name>
<proteinExistence type="predicted"/>